<dbReference type="InterPro" id="IPR035919">
    <property type="entry name" value="EAL_sf"/>
</dbReference>
<dbReference type="Pfam" id="PF00563">
    <property type="entry name" value="EAL"/>
    <property type="match status" value="1"/>
</dbReference>
<dbReference type="AlphaFoldDB" id="A0A7G2IV95"/>
<dbReference type="SUPFAM" id="SSF141868">
    <property type="entry name" value="EAL domain-like"/>
    <property type="match status" value="1"/>
</dbReference>
<dbReference type="InterPro" id="IPR001633">
    <property type="entry name" value="EAL_dom"/>
</dbReference>
<sequence>MEVVAEFVENEEIEKMLITMGIGWLQGYHIGKPVPIELAEL</sequence>
<proteinExistence type="predicted"/>
<dbReference type="Proteomes" id="UP000019194">
    <property type="component" value="Unassembled WGS sequence"/>
</dbReference>
<dbReference type="Gene3D" id="3.20.20.450">
    <property type="entry name" value="EAL domain"/>
    <property type="match status" value="1"/>
</dbReference>
<evidence type="ECO:0000313" key="2">
    <source>
        <dbReference type="EMBL" id="CDL40855.1"/>
    </source>
</evidence>
<dbReference type="PROSITE" id="PS50883">
    <property type="entry name" value="EAL"/>
    <property type="match status" value="1"/>
</dbReference>
<reference evidence="2 3" key="1">
    <citation type="submission" date="2013-10" db="EMBL/GenBank/DDBJ databases">
        <title>Antibiotic resistance diversity of beta-lactamase producers in the General Hospital Vienna.</title>
        <authorList>
            <person name="Barisic I."/>
            <person name="Mitteregger D."/>
            <person name="Hirschl A.M."/>
            <person name="Noehammer C."/>
            <person name="Wiesinger-Mayr H."/>
        </authorList>
    </citation>
    <scope>NUCLEOTIDE SEQUENCE [LARGE SCALE GENOMIC DNA]</scope>
    <source>
        <strain evidence="2 3">ISC11</strain>
    </source>
</reference>
<dbReference type="EMBL" id="CBWP010000075">
    <property type="protein sequence ID" value="CDL40855.1"/>
    <property type="molecule type" value="Genomic_DNA"/>
</dbReference>
<name>A0A7G2IV95_CITFR</name>
<comment type="caution">
    <text evidence="2">The sequence shown here is derived from an EMBL/GenBank/DDBJ whole genome shotgun (WGS) entry which is preliminary data.</text>
</comment>
<feature type="domain" description="EAL" evidence="1">
    <location>
        <begin position="1"/>
        <end position="41"/>
    </location>
</feature>
<evidence type="ECO:0000313" key="3">
    <source>
        <dbReference type="Proteomes" id="UP000019194"/>
    </source>
</evidence>
<accession>A0A7G2IV95</accession>
<evidence type="ECO:0000259" key="1">
    <source>
        <dbReference type="PROSITE" id="PS50883"/>
    </source>
</evidence>
<protein>
    <recommendedName>
        <fullName evidence="1">EAL domain-containing protein</fullName>
    </recommendedName>
</protein>
<organism evidence="2 3">
    <name type="scientific">Citrobacter freundii</name>
    <dbReference type="NCBI Taxonomy" id="546"/>
    <lineage>
        <taxon>Bacteria</taxon>
        <taxon>Pseudomonadati</taxon>
        <taxon>Pseudomonadota</taxon>
        <taxon>Gammaproteobacteria</taxon>
        <taxon>Enterobacterales</taxon>
        <taxon>Enterobacteriaceae</taxon>
        <taxon>Citrobacter</taxon>
        <taxon>Citrobacter freundii complex</taxon>
    </lineage>
</organism>